<protein>
    <submittedName>
        <fullName evidence="1">Uncharacterized protein</fullName>
    </submittedName>
</protein>
<dbReference type="AlphaFoldDB" id="A0A1T8M7W2"/>
<dbReference type="EMBL" id="FVGW01000004">
    <property type="protein sequence ID" value="SKM03123.1"/>
    <property type="molecule type" value="Genomic_DNA"/>
</dbReference>
<dbReference type="Proteomes" id="UP000190074">
    <property type="component" value="Unassembled WGS sequence"/>
</dbReference>
<proteinExistence type="predicted"/>
<reference evidence="1 2" key="1">
    <citation type="submission" date="2016-11" db="EMBL/GenBank/DDBJ databases">
        <authorList>
            <consortium name="Pathogen Informatics"/>
        </authorList>
    </citation>
    <scope>NUCLEOTIDE SEQUENCE [LARGE SCALE GENOMIC DNA]</scope>
    <source>
        <strain evidence="1 2">911</strain>
    </source>
</reference>
<evidence type="ECO:0000313" key="1">
    <source>
        <dbReference type="EMBL" id="SKM03123.1"/>
    </source>
</evidence>
<sequence length="171" mass="19375">MELGTREEIDALVRERLWVKTSSGYVMKDYAHWNDDVEPDTAAGALVREVVPVEHPSAIRKQLARRAAELIAEGIDLEHVKRGLILWTEKDLSPALLPSLVSQAMNTHKHTQSLLNALRDCWRTGDVTPLKPFGFVFTVPDLPSGLSADTRRECIRQAQKNWLLEVKERVK</sequence>
<gene>
    <name evidence="1" type="ORF">SAMEA2259716_02351</name>
</gene>
<organism evidence="1 2">
    <name type="scientific">Mycobacteroides abscessus subsp. massiliense</name>
    <dbReference type="NCBI Taxonomy" id="1962118"/>
    <lineage>
        <taxon>Bacteria</taxon>
        <taxon>Bacillati</taxon>
        <taxon>Actinomycetota</taxon>
        <taxon>Actinomycetes</taxon>
        <taxon>Mycobacteriales</taxon>
        <taxon>Mycobacteriaceae</taxon>
        <taxon>Mycobacteroides</taxon>
        <taxon>Mycobacteroides abscessus</taxon>
    </lineage>
</organism>
<evidence type="ECO:0000313" key="2">
    <source>
        <dbReference type="Proteomes" id="UP000190074"/>
    </source>
</evidence>
<name>A0A1T8M7W2_9MYCO</name>
<accession>A0A1T8M7W2</accession>